<accession>X1IV05</accession>
<proteinExistence type="predicted"/>
<comment type="caution">
    <text evidence="1">The sequence shown here is derived from an EMBL/GenBank/DDBJ whole genome shotgun (WGS) entry which is preliminary data.</text>
</comment>
<dbReference type="EMBL" id="BARU01035885">
    <property type="protein sequence ID" value="GAH85522.1"/>
    <property type="molecule type" value="Genomic_DNA"/>
</dbReference>
<feature type="non-terminal residue" evidence="1">
    <location>
        <position position="1"/>
    </location>
</feature>
<name>X1IV05_9ZZZZ</name>
<protein>
    <submittedName>
        <fullName evidence="1">Uncharacterized protein</fullName>
    </submittedName>
</protein>
<evidence type="ECO:0000313" key="1">
    <source>
        <dbReference type="EMBL" id="GAH85522.1"/>
    </source>
</evidence>
<dbReference type="AlphaFoldDB" id="X1IV05"/>
<feature type="non-terminal residue" evidence="1">
    <location>
        <position position="253"/>
    </location>
</feature>
<gene>
    <name evidence="1" type="ORF">S03H2_56109</name>
</gene>
<organism evidence="1">
    <name type="scientific">marine sediment metagenome</name>
    <dbReference type="NCBI Taxonomy" id="412755"/>
    <lineage>
        <taxon>unclassified sequences</taxon>
        <taxon>metagenomes</taxon>
        <taxon>ecological metagenomes</taxon>
    </lineage>
</organism>
<sequence length="253" mass="28996">INLDEVERRMHLTKEAIGDDKTLYDFLEGAIRLYSGQINPLEDSEGIFQVVLPEKIQKEIGVNFKDSYKITTNREISAKNSDIEGINLKNSLVSGLIEKVKNEAFSERHDFYGRTAAVSSSEITDVSVIFNVKIRYVVNTEPKSLMEEIAQMGIELFNPEVKLTEADANKLWHSRWKNHEKSEKYVQKHLKRALEPYHLDKLLVELGEKRLKIIVKERRNMIKNLKEQGVAADMEGIDDIEVVGVDLLTLTII</sequence>
<reference evidence="1" key="1">
    <citation type="journal article" date="2014" name="Front. Microbiol.">
        <title>High frequency of phylogenetically diverse reductive dehalogenase-homologous genes in deep subseafloor sedimentary metagenomes.</title>
        <authorList>
            <person name="Kawai M."/>
            <person name="Futagami T."/>
            <person name="Toyoda A."/>
            <person name="Takaki Y."/>
            <person name="Nishi S."/>
            <person name="Hori S."/>
            <person name="Arai W."/>
            <person name="Tsubouchi T."/>
            <person name="Morono Y."/>
            <person name="Uchiyama I."/>
            <person name="Ito T."/>
            <person name="Fujiyama A."/>
            <person name="Inagaki F."/>
            <person name="Takami H."/>
        </authorList>
    </citation>
    <scope>NUCLEOTIDE SEQUENCE</scope>
    <source>
        <strain evidence="1">Expedition CK06-06</strain>
    </source>
</reference>